<protein>
    <submittedName>
        <fullName evidence="2">RsiW-degrading membrane proteinase PrsW (M82 family)</fullName>
    </submittedName>
</protein>
<feature type="transmembrane region" description="Helical" evidence="1">
    <location>
        <begin position="136"/>
        <end position="154"/>
    </location>
</feature>
<keyword evidence="1" id="KW-0812">Transmembrane</keyword>
<feature type="transmembrane region" description="Helical" evidence="1">
    <location>
        <begin position="174"/>
        <end position="198"/>
    </location>
</feature>
<comment type="caution">
    <text evidence="2">The sequence shown here is derived from an EMBL/GenBank/DDBJ whole genome shotgun (WGS) entry which is preliminary data.</text>
</comment>
<dbReference type="Pfam" id="PF13367">
    <property type="entry name" value="PrsW-protease"/>
    <property type="match status" value="1"/>
</dbReference>
<evidence type="ECO:0000313" key="3">
    <source>
        <dbReference type="Proteomes" id="UP000697472"/>
    </source>
</evidence>
<feature type="transmembrane region" description="Helical" evidence="1">
    <location>
        <begin position="67"/>
        <end position="90"/>
    </location>
</feature>
<accession>A0ABS2PSP1</accession>
<evidence type="ECO:0000313" key="2">
    <source>
        <dbReference type="EMBL" id="MBM7642570.1"/>
    </source>
</evidence>
<dbReference type="EMBL" id="JAFBEH010000014">
    <property type="protein sequence ID" value="MBM7642570.1"/>
    <property type="molecule type" value="Genomic_DNA"/>
</dbReference>
<dbReference type="PANTHER" id="PTHR36844">
    <property type="entry name" value="PROTEASE PRSW"/>
    <property type="match status" value="1"/>
</dbReference>
<feature type="transmembrane region" description="Helical" evidence="1">
    <location>
        <begin position="233"/>
        <end position="251"/>
    </location>
</feature>
<sequence length="259" mass="28567">MKQKLLILLLLLGVCIGLENDSSDFYSAVTSEQIGLYSLLAVGLLALYLIPAYYLTKTYGPKQSRKTLALSLIFGSCLIGCMAAYGNSIFSEFWALILSKKTHASWEAALTAPFIEETLKALASFSLIYLLKPKSILQVLFIGAFVGLGFQVSEDISYITNTALEGKDPIIQQALIRISGAFASHWTYTAILTSNLYLFKKQKKLADLALGLSPVLLHFLWDSPLTDIQTTPPLVSPILTCLTLYLFYLSYQKAVDPNN</sequence>
<evidence type="ECO:0000256" key="1">
    <source>
        <dbReference type="SAM" id="Phobius"/>
    </source>
</evidence>
<reference evidence="2 3" key="1">
    <citation type="submission" date="2021-01" db="EMBL/GenBank/DDBJ databases">
        <title>Genomic Encyclopedia of Type Strains, Phase IV (KMG-IV): sequencing the most valuable type-strain genomes for metagenomic binning, comparative biology and taxonomic classification.</title>
        <authorList>
            <person name="Goeker M."/>
        </authorList>
    </citation>
    <scope>NUCLEOTIDE SEQUENCE [LARGE SCALE GENOMIC DNA]</scope>
    <source>
        <strain evidence="2 3">DSM 27382</strain>
    </source>
</reference>
<proteinExistence type="predicted"/>
<dbReference type="RefSeq" id="WP_205009413.1">
    <property type="nucleotide sequence ID" value="NZ_JAFBEH010000014.1"/>
</dbReference>
<keyword evidence="3" id="KW-1185">Reference proteome</keyword>
<feature type="transmembrane region" description="Helical" evidence="1">
    <location>
        <begin position="33"/>
        <end position="55"/>
    </location>
</feature>
<keyword evidence="1" id="KW-1133">Transmembrane helix</keyword>
<dbReference type="InterPro" id="IPR026898">
    <property type="entry name" value="PrsW"/>
</dbReference>
<organism evidence="2 3">
    <name type="scientific">Streptococcus loxodontisalivarius</name>
    <dbReference type="NCBI Taxonomy" id="1349415"/>
    <lineage>
        <taxon>Bacteria</taxon>
        <taxon>Bacillati</taxon>
        <taxon>Bacillota</taxon>
        <taxon>Bacilli</taxon>
        <taxon>Lactobacillales</taxon>
        <taxon>Streptococcaceae</taxon>
        <taxon>Streptococcus</taxon>
    </lineage>
</organism>
<dbReference type="PANTHER" id="PTHR36844:SF1">
    <property type="entry name" value="PROTEASE PRSW"/>
    <property type="match status" value="1"/>
</dbReference>
<gene>
    <name evidence="2" type="ORF">JOC28_000867</name>
</gene>
<keyword evidence="1" id="KW-0472">Membrane</keyword>
<name>A0ABS2PSP1_9STRE</name>
<dbReference type="Proteomes" id="UP000697472">
    <property type="component" value="Unassembled WGS sequence"/>
</dbReference>